<gene>
    <name evidence="4" type="ORF">DFQ14_102480</name>
</gene>
<dbReference type="PANTHER" id="PTHR10509">
    <property type="entry name" value="O-METHYLTRANSFERASE-RELATED"/>
    <property type="match status" value="1"/>
</dbReference>
<dbReference type="RefSeq" id="WP_114451972.1">
    <property type="nucleotide sequence ID" value="NZ_QPJC01000002.1"/>
</dbReference>
<dbReference type="Pfam" id="PF01596">
    <property type="entry name" value="Methyltransf_3"/>
    <property type="match status" value="1"/>
</dbReference>
<dbReference type="CDD" id="cd02440">
    <property type="entry name" value="AdoMet_MTases"/>
    <property type="match status" value="1"/>
</dbReference>
<dbReference type="Proteomes" id="UP000253495">
    <property type="component" value="Unassembled WGS sequence"/>
</dbReference>
<keyword evidence="3" id="KW-0949">S-adenosyl-L-methionine</keyword>
<accession>A0A368VXY4</accession>
<dbReference type="InterPro" id="IPR050362">
    <property type="entry name" value="Cation-dep_OMT"/>
</dbReference>
<dbReference type="SUPFAM" id="SSF53335">
    <property type="entry name" value="S-adenosyl-L-methionine-dependent methyltransferases"/>
    <property type="match status" value="1"/>
</dbReference>
<dbReference type="Gene3D" id="3.40.50.150">
    <property type="entry name" value="Vaccinia Virus protein VP39"/>
    <property type="match status" value="1"/>
</dbReference>
<sequence length="219" mass="24732">MTRETGQLGAELHHYLVEHGARPDEVQRDLIAETERLLPERAQMQISPEQGALLTMLAKIGRARFAVEVGTFTGYSALAIARGLTPDGHLLCCDISTEFTEVARRYWERDRIRERIELRLGPASETLRALPEEPEIDLSFIDADKTGYIDYWEQLVPRTRPGGLLTVDNVLAGGRVLDDDETDINAQAIRAFNEHVLRDDRVELTMLPISDGITIARRR</sequence>
<evidence type="ECO:0000256" key="3">
    <source>
        <dbReference type="ARBA" id="ARBA00022691"/>
    </source>
</evidence>
<dbReference type="GO" id="GO:0032259">
    <property type="term" value="P:methylation"/>
    <property type="evidence" value="ECO:0007669"/>
    <property type="project" value="UniProtKB-KW"/>
</dbReference>
<reference evidence="4 5" key="1">
    <citation type="submission" date="2018-07" db="EMBL/GenBank/DDBJ databases">
        <title>Genomic Encyclopedia of Type Strains, Phase III (KMG-III): the genomes of soil and plant-associated and newly described type strains.</title>
        <authorList>
            <person name="Whitman W."/>
        </authorList>
    </citation>
    <scope>NUCLEOTIDE SEQUENCE [LARGE SCALE GENOMIC DNA]</scope>
    <source>
        <strain evidence="4 5">CECT 8575</strain>
    </source>
</reference>
<dbReference type="AlphaFoldDB" id="A0A368VXY4"/>
<evidence type="ECO:0000313" key="4">
    <source>
        <dbReference type="EMBL" id="RCW46177.1"/>
    </source>
</evidence>
<keyword evidence="2 4" id="KW-0808">Transferase</keyword>
<name>A0A368VXY4_9ACTN</name>
<dbReference type="InterPro" id="IPR029063">
    <property type="entry name" value="SAM-dependent_MTases_sf"/>
</dbReference>
<dbReference type="EMBL" id="QPJC01000002">
    <property type="protein sequence ID" value="RCW46177.1"/>
    <property type="molecule type" value="Genomic_DNA"/>
</dbReference>
<evidence type="ECO:0000256" key="1">
    <source>
        <dbReference type="ARBA" id="ARBA00022603"/>
    </source>
</evidence>
<comment type="caution">
    <text evidence="4">The sequence shown here is derived from an EMBL/GenBank/DDBJ whole genome shotgun (WGS) entry which is preliminary data.</text>
</comment>
<dbReference type="PANTHER" id="PTHR10509:SF14">
    <property type="entry name" value="CAFFEOYL-COA O-METHYLTRANSFERASE 3-RELATED"/>
    <property type="match status" value="1"/>
</dbReference>
<keyword evidence="5" id="KW-1185">Reference proteome</keyword>
<organism evidence="4 5">
    <name type="scientific">Halopolyspora algeriensis</name>
    <dbReference type="NCBI Taxonomy" id="1500506"/>
    <lineage>
        <taxon>Bacteria</taxon>
        <taxon>Bacillati</taxon>
        <taxon>Actinomycetota</taxon>
        <taxon>Actinomycetes</taxon>
        <taxon>Actinomycetes incertae sedis</taxon>
        <taxon>Halopolyspora</taxon>
    </lineage>
</organism>
<protein>
    <submittedName>
        <fullName evidence="4">Caffeoyl-CoA O-methyltransferase</fullName>
    </submittedName>
</protein>
<keyword evidence="1 4" id="KW-0489">Methyltransferase</keyword>
<dbReference type="OrthoDB" id="9799672at2"/>
<proteinExistence type="predicted"/>
<evidence type="ECO:0000313" key="5">
    <source>
        <dbReference type="Proteomes" id="UP000253495"/>
    </source>
</evidence>
<dbReference type="InterPro" id="IPR002935">
    <property type="entry name" value="SAM_O-MeTrfase"/>
</dbReference>
<dbReference type="PROSITE" id="PS51682">
    <property type="entry name" value="SAM_OMT_I"/>
    <property type="match status" value="1"/>
</dbReference>
<dbReference type="GO" id="GO:0008757">
    <property type="term" value="F:S-adenosylmethionine-dependent methyltransferase activity"/>
    <property type="evidence" value="ECO:0007669"/>
    <property type="project" value="TreeGrafter"/>
</dbReference>
<dbReference type="GO" id="GO:0008171">
    <property type="term" value="F:O-methyltransferase activity"/>
    <property type="evidence" value="ECO:0007669"/>
    <property type="project" value="InterPro"/>
</dbReference>
<evidence type="ECO:0000256" key="2">
    <source>
        <dbReference type="ARBA" id="ARBA00022679"/>
    </source>
</evidence>